<organism evidence="1 2">
    <name type="scientific">Acaulospora morrowiae</name>
    <dbReference type="NCBI Taxonomy" id="94023"/>
    <lineage>
        <taxon>Eukaryota</taxon>
        <taxon>Fungi</taxon>
        <taxon>Fungi incertae sedis</taxon>
        <taxon>Mucoromycota</taxon>
        <taxon>Glomeromycotina</taxon>
        <taxon>Glomeromycetes</taxon>
        <taxon>Diversisporales</taxon>
        <taxon>Acaulosporaceae</taxon>
        <taxon>Acaulospora</taxon>
    </lineage>
</organism>
<protein>
    <submittedName>
        <fullName evidence="1">17980_t:CDS:1</fullName>
    </submittedName>
</protein>
<accession>A0A9N9CU84</accession>
<proteinExistence type="predicted"/>
<dbReference type="Proteomes" id="UP000789342">
    <property type="component" value="Unassembled WGS sequence"/>
</dbReference>
<name>A0A9N9CU84_9GLOM</name>
<reference evidence="1" key="1">
    <citation type="submission" date="2021-06" db="EMBL/GenBank/DDBJ databases">
        <authorList>
            <person name="Kallberg Y."/>
            <person name="Tangrot J."/>
            <person name="Rosling A."/>
        </authorList>
    </citation>
    <scope>NUCLEOTIDE SEQUENCE</scope>
    <source>
        <strain evidence="1">CL551</strain>
    </source>
</reference>
<dbReference type="EMBL" id="CAJVPV010007052">
    <property type="protein sequence ID" value="CAG8614127.1"/>
    <property type="molecule type" value="Genomic_DNA"/>
</dbReference>
<evidence type="ECO:0000313" key="1">
    <source>
        <dbReference type="EMBL" id="CAG8614127.1"/>
    </source>
</evidence>
<keyword evidence="2" id="KW-1185">Reference proteome</keyword>
<dbReference type="OrthoDB" id="10313788at2759"/>
<gene>
    <name evidence="1" type="ORF">AMORRO_LOCUS8362</name>
</gene>
<evidence type="ECO:0000313" key="2">
    <source>
        <dbReference type="Proteomes" id="UP000789342"/>
    </source>
</evidence>
<comment type="caution">
    <text evidence="1">The sequence shown here is derived from an EMBL/GenBank/DDBJ whole genome shotgun (WGS) entry which is preliminary data.</text>
</comment>
<dbReference type="AlphaFoldDB" id="A0A9N9CU84"/>
<sequence length="223" mass="25946">MVFLVNSIPQDIPGAAFVYPKSGSRFRPGQEVRVTISADPTIRKIDIVTFHSLYAITKTNSSKVIAKNLKGHEGHFYFKFKIPLFFRPDSQVYLLAQYNTFGNSIKSGSLIIWSAKEYVVIRQPRVGDVYRLDQTITVAWDYRFDDEESNKVEKAMLYLQDNYNKIVLMQFENFDLFGSQLEIDLSIVPMMPSREISLTFVVYIRKQEGLILRRYYSDYFAIN</sequence>